<accession>A0ABS8X2J6</accession>
<reference evidence="1 2" key="1">
    <citation type="journal article" date="2024" name="Pathogens">
        <title>Characterization of a Novel Species of Legionella Isolated from a Healthcare Facility: Legionella resiliens sp. nov.</title>
        <authorList>
            <person name="Cristino S."/>
            <person name="Pascale M.R."/>
            <person name="Marino F."/>
            <person name="Derelitto C."/>
            <person name="Salaris S."/>
            <person name="Orsini M."/>
            <person name="Squarzoni S."/>
            <person name="Grottola A."/>
            <person name="Girolamini L."/>
        </authorList>
    </citation>
    <scope>NUCLEOTIDE SEQUENCE [LARGE SCALE GENOMIC DNA]</scope>
    <source>
        <strain evidence="1 2">8cVS16</strain>
    </source>
</reference>
<evidence type="ECO:0000313" key="1">
    <source>
        <dbReference type="EMBL" id="MCE3531149.1"/>
    </source>
</evidence>
<sequence>MLARFFLPVRQMGRRISPRSHFFRPNTRIEGFDERWCNETEALLRCYNMEHGLHQRSISYSPTSESESVPIASEPGQAAFRGYPLLNLFLSRQATDGGIFTIPTSLSEKVKPHQDTFNMSEYANEREHEALVHLTGLTEYRSFTQSIPVALAFGLSKGPENGAVVLEHWASQGTALLAPLYGPASKLDFNQVYGLLYQQEVAGPMLPFGRQKCTTIFYKKDGCLNPEAGFNIMSPFNLDMNQFLQANGDPTAVRMIHEYDRKALQASIEFSERYRELLEGQRNNVGRDELCVLHERAHCAFQKLLNVEEQFRKYIASSIKMQQAQGNCLMTQVVPPSDVCLNGGLRWYMSALCYAKGKYFTPGDNECSLDAKQGDFILRLPQQSGTCVTKTFSIEEALAILPHIMFPAFDLLSPDGRFDINEELPAPIKQLLITSFISQLIHKKDPHVGNLRFEIPNACEVRSLCEHEINDAQLTSQGYYSYG</sequence>
<dbReference type="RefSeq" id="WP_182351090.1">
    <property type="nucleotide sequence ID" value="NZ_JAJSPM010000001.1"/>
</dbReference>
<proteinExistence type="predicted"/>
<comment type="caution">
    <text evidence="1">The sequence shown here is derived from an EMBL/GenBank/DDBJ whole genome shotgun (WGS) entry which is preliminary data.</text>
</comment>
<organism evidence="1 2">
    <name type="scientific">Legionella resiliens</name>
    <dbReference type="NCBI Taxonomy" id="2905958"/>
    <lineage>
        <taxon>Bacteria</taxon>
        <taxon>Pseudomonadati</taxon>
        <taxon>Pseudomonadota</taxon>
        <taxon>Gammaproteobacteria</taxon>
        <taxon>Legionellales</taxon>
        <taxon>Legionellaceae</taxon>
        <taxon>Legionella</taxon>
    </lineage>
</organism>
<evidence type="ECO:0000313" key="2">
    <source>
        <dbReference type="Proteomes" id="UP001320170"/>
    </source>
</evidence>
<dbReference type="Proteomes" id="UP001320170">
    <property type="component" value="Unassembled WGS sequence"/>
</dbReference>
<protein>
    <submittedName>
        <fullName evidence="1">Uncharacterized protein</fullName>
    </submittedName>
</protein>
<gene>
    <name evidence="1" type="ORF">LXO92_02010</name>
</gene>
<name>A0ABS8X2J6_9GAMM</name>
<keyword evidence="2" id="KW-1185">Reference proteome</keyword>
<dbReference type="EMBL" id="JAJTND010000001">
    <property type="protein sequence ID" value="MCE3531149.1"/>
    <property type="molecule type" value="Genomic_DNA"/>
</dbReference>